<dbReference type="EMBL" id="MT144893">
    <property type="protein sequence ID" value="QJI01039.1"/>
    <property type="molecule type" value="Genomic_DNA"/>
</dbReference>
<reference evidence="1" key="1">
    <citation type="submission" date="2020-03" db="EMBL/GenBank/DDBJ databases">
        <title>The deep terrestrial virosphere.</title>
        <authorList>
            <person name="Holmfeldt K."/>
            <person name="Nilsson E."/>
            <person name="Simone D."/>
            <person name="Lopez-Fernandez M."/>
            <person name="Wu X."/>
            <person name="de Brujin I."/>
            <person name="Lundin D."/>
            <person name="Andersson A."/>
            <person name="Bertilsson S."/>
            <person name="Dopson M."/>
        </authorList>
    </citation>
    <scope>NUCLEOTIDE SEQUENCE</scope>
    <source>
        <strain evidence="1">TM448B02240</strain>
    </source>
</reference>
<accession>A0A6M3XSY5</accession>
<dbReference type="AlphaFoldDB" id="A0A6M3XSY5"/>
<sequence>MTPEHQKILDRFIEQANKIDTPEYNMYERARIDQALNAICRFVKILDGITEPVAEPFTGYRSPRLARLGNTDNLGQIKILPT</sequence>
<name>A0A6M3XSY5_9ZZZZ</name>
<evidence type="ECO:0000313" key="1">
    <source>
        <dbReference type="EMBL" id="QJI01039.1"/>
    </source>
</evidence>
<protein>
    <submittedName>
        <fullName evidence="1">Uncharacterized protein</fullName>
    </submittedName>
</protein>
<proteinExistence type="predicted"/>
<organism evidence="1">
    <name type="scientific">viral metagenome</name>
    <dbReference type="NCBI Taxonomy" id="1070528"/>
    <lineage>
        <taxon>unclassified sequences</taxon>
        <taxon>metagenomes</taxon>
        <taxon>organismal metagenomes</taxon>
    </lineage>
</organism>
<gene>
    <name evidence="1" type="ORF">TM448B02240_0017</name>
</gene>